<comment type="subcellular location">
    <subcellularLocation>
        <location evidence="1 9">Nucleus</location>
    </subcellularLocation>
</comment>
<evidence type="ECO:0000313" key="12">
    <source>
        <dbReference type="EMBL" id="KAL0121933.1"/>
    </source>
</evidence>
<dbReference type="PROSITE" id="PS51319">
    <property type="entry name" value="TFIIS_N"/>
    <property type="match status" value="1"/>
</dbReference>
<keyword evidence="13" id="KW-1185">Reference proteome</keyword>
<feature type="compositionally biased region" description="Polar residues" evidence="10">
    <location>
        <begin position="283"/>
        <end position="296"/>
    </location>
</feature>
<feature type="compositionally biased region" description="Basic and acidic residues" evidence="10">
    <location>
        <begin position="361"/>
        <end position="371"/>
    </location>
</feature>
<evidence type="ECO:0000259" key="11">
    <source>
        <dbReference type="PROSITE" id="PS51319"/>
    </source>
</evidence>
<keyword evidence="4" id="KW-0805">Transcription regulation</keyword>
<dbReference type="GO" id="GO:0003712">
    <property type="term" value="F:transcription coregulator activity"/>
    <property type="evidence" value="ECO:0007669"/>
    <property type="project" value="TreeGrafter"/>
</dbReference>
<dbReference type="Gene3D" id="1.20.930.10">
    <property type="entry name" value="Conserved domain common to transcription factors TFIIS, elongin A, CRSP70"/>
    <property type="match status" value="1"/>
</dbReference>
<evidence type="ECO:0000256" key="3">
    <source>
        <dbReference type="ARBA" id="ARBA00019686"/>
    </source>
</evidence>
<evidence type="ECO:0000256" key="4">
    <source>
        <dbReference type="ARBA" id="ARBA00023015"/>
    </source>
</evidence>
<feature type="region of interest" description="Disordered" evidence="10">
    <location>
        <begin position="334"/>
        <end position="380"/>
    </location>
</feature>
<evidence type="ECO:0000256" key="1">
    <source>
        <dbReference type="ARBA" id="ARBA00004123"/>
    </source>
</evidence>
<dbReference type="Pfam" id="PF08711">
    <property type="entry name" value="Med26"/>
    <property type="match status" value="1"/>
</dbReference>
<feature type="compositionally biased region" description="Polar residues" evidence="10">
    <location>
        <begin position="247"/>
        <end position="261"/>
    </location>
</feature>
<accession>A0AAW2G1K1</accession>
<evidence type="ECO:0000256" key="6">
    <source>
        <dbReference type="ARBA" id="ARBA00023163"/>
    </source>
</evidence>
<evidence type="ECO:0000256" key="2">
    <source>
        <dbReference type="ARBA" id="ARBA00009681"/>
    </source>
</evidence>
<feature type="region of interest" description="Disordered" evidence="10">
    <location>
        <begin position="436"/>
        <end position="501"/>
    </location>
</feature>
<feature type="compositionally biased region" description="Basic residues" evidence="10">
    <location>
        <begin position="347"/>
        <end position="359"/>
    </location>
</feature>
<feature type="region of interest" description="Disordered" evidence="10">
    <location>
        <begin position="398"/>
        <end position="423"/>
    </location>
</feature>
<dbReference type="InterPro" id="IPR035441">
    <property type="entry name" value="TFIIS/LEDGF_dom_sf"/>
</dbReference>
<feature type="region of interest" description="Disordered" evidence="10">
    <location>
        <begin position="517"/>
        <end position="538"/>
    </location>
</feature>
<dbReference type="GO" id="GO:0010628">
    <property type="term" value="P:positive regulation of gene expression"/>
    <property type="evidence" value="ECO:0007669"/>
    <property type="project" value="TreeGrafter"/>
</dbReference>
<dbReference type="PANTHER" id="PTHR15201:SF1">
    <property type="entry name" value="MEDIATOR OF RNA POLYMERASE II TRANSCRIPTION SUBUNIT 26"/>
    <property type="match status" value="1"/>
</dbReference>
<dbReference type="InterPro" id="IPR042376">
    <property type="entry name" value="MED26"/>
</dbReference>
<dbReference type="PANTHER" id="PTHR15201">
    <property type="entry name" value="CRSP70"/>
    <property type="match status" value="1"/>
</dbReference>
<evidence type="ECO:0000256" key="7">
    <source>
        <dbReference type="ARBA" id="ARBA00023242"/>
    </source>
</evidence>
<evidence type="ECO:0000256" key="8">
    <source>
        <dbReference type="ARBA" id="ARBA00031968"/>
    </source>
</evidence>
<proteinExistence type="inferred from homology"/>
<reference evidence="12 13" key="1">
    <citation type="submission" date="2023-03" db="EMBL/GenBank/DDBJ databases">
        <title>High recombination rates correlate with genetic variation in Cardiocondyla obscurior ants.</title>
        <authorList>
            <person name="Errbii M."/>
        </authorList>
    </citation>
    <scope>NUCLEOTIDE SEQUENCE [LARGE SCALE GENOMIC DNA]</scope>
    <source>
        <strain evidence="12">Alpha-2009</strain>
        <tissue evidence="12">Whole body</tissue>
    </source>
</reference>
<feature type="compositionally biased region" description="Polar residues" evidence="10">
    <location>
        <begin position="398"/>
        <end position="411"/>
    </location>
</feature>
<feature type="domain" description="TFIIS N-terminal" evidence="11">
    <location>
        <begin position="78"/>
        <end position="155"/>
    </location>
</feature>
<gene>
    <name evidence="12" type="ORF">PUN28_007016</name>
</gene>
<dbReference type="Proteomes" id="UP001430953">
    <property type="component" value="Unassembled WGS sequence"/>
</dbReference>
<evidence type="ECO:0000256" key="5">
    <source>
        <dbReference type="ARBA" id="ARBA00023159"/>
    </source>
</evidence>
<protein>
    <recommendedName>
        <fullName evidence="3">Mediator of RNA polymerase II transcription subunit 26</fullName>
    </recommendedName>
    <alternativeName>
        <fullName evidence="8">Mediator complex subunit 26</fullName>
    </alternativeName>
</protein>
<comment type="similarity">
    <text evidence="2">Belongs to the Mediator complex subunit 26 family.</text>
</comment>
<dbReference type="GO" id="GO:0070847">
    <property type="term" value="C:core mediator complex"/>
    <property type="evidence" value="ECO:0007669"/>
    <property type="project" value="TreeGrafter"/>
</dbReference>
<name>A0AAW2G1K1_9HYME</name>
<feature type="compositionally biased region" description="Polar residues" evidence="10">
    <location>
        <begin position="436"/>
        <end position="449"/>
    </location>
</feature>
<feature type="compositionally biased region" description="Polar residues" evidence="10">
    <location>
        <begin position="222"/>
        <end position="240"/>
    </location>
</feature>
<keyword evidence="6" id="KW-0804">Transcription</keyword>
<keyword evidence="5" id="KW-0010">Activator</keyword>
<sequence length="637" mass="71308">MHGPRLGGTREAGRACERRWSAQFGSRHCESPSCLAHRDRILRYTRGAWTLFFLNLIQYIPPWWAPMRDTPMQRYCSELTEKLLKSLDKEYNVVDMRSVVDVISALEKTTVTKEVLEITRLGKHINELRRKTSNEALAKRAKDLVRRWRDMVLPTVHSTPQPTLADTAPPALNGAKEVALRNFKPQSPALRGLKPHSPLLKDATPLRVLSPALSVHSDHSRSPNTNSSNNKQSITLTSNHRIGPCLKNTSPVLGSSNQNHVTEAVPRTHSSNKRLRKEESSKDQCQYYQSPHGTESTIEEVKKQRFNGENISGNLNSQVPSPTLKERISDCFAETSLETTNEEPGPKKRGRKKGSKSAKRQSLEDSVKEKLASISRNPKLKTTQELLADLQARGSNCSPVGSANALPSQSVAEPPSMEDVLRGSNNEQVSKYLRCSSQKNSQSLHRNLASSETFSSKTKKSGRVKSTENCREPSPDLCQDRLHEDDRLSGTTENSTCRSPLQRDLTVEEILAKLPPLDPSSIDWGESEEQDDVECFPPPREVTAEDLERLHAEYFEGLNGNFQPRLSTTIACSDGVERSNATDGGNGKLPELPNVDSVKSVHNNQTDNMEFREWHQMLARPSYQGEILNIMPYVIID</sequence>
<dbReference type="SMART" id="SM00509">
    <property type="entry name" value="TFS2N"/>
    <property type="match status" value="1"/>
</dbReference>
<dbReference type="CDD" id="cd00183">
    <property type="entry name" value="TFIIS_I"/>
    <property type="match status" value="1"/>
</dbReference>
<evidence type="ECO:0000313" key="13">
    <source>
        <dbReference type="Proteomes" id="UP001430953"/>
    </source>
</evidence>
<comment type="caution">
    <text evidence="12">The sequence shown here is derived from an EMBL/GenBank/DDBJ whole genome shotgun (WGS) entry which is preliminary data.</text>
</comment>
<dbReference type="EMBL" id="JADYXP020000006">
    <property type="protein sequence ID" value="KAL0121933.1"/>
    <property type="molecule type" value="Genomic_DNA"/>
</dbReference>
<evidence type="ECO:0000256" key="10">
    <source>
        <dbReference type="SAM" id="MobiDB-lite"/>
    </source>
</evidence>
<feature type="region of interest" description="Disordered" evidence="10">
    <location>
        <begin position="213"/>
        <end position="296"/>
    </location>
</feature>
<dbReference type="GO" id="GO:0006357">
    <property type="term" value="P:regulation of transcription by RNA polymerase II"/>
    <property type="evidence" value="ECO:0007669"/>
    <property type="project" value="InterPro"/>
</dbReference>
<feature type="compositionally biased region" description="Acidic residues" evidence="10">
    <location>
        <begin position="525"/>
        <end position="534"/>
    </location>
</feature>
<feature type="compositionally biased region" description="Basic and acidic residues" evidence="10">
    <location>
        <begin position="465"/>
        <end position="488"/>
    </location>
</feature>
<evidence type="ECO:0000256" key="9">
    <source>
        <dbReference type="PROSITE-ProRule" id="PRU00649"/>
    </source>
</evidence>
<keyword evidence="7 9" id="KW-0539">Nucleus</keyword>
<organism evidence="12 13">
    <name type="scientific">Cardiocondyla obscurior</name>
    <dbReference type="NCBI Taxonomy" id="286306"/>
    <lineage>
        <taxon>Eukaryota</taxon>
        <taxon>Metazoa</taxon>
        <taxon>Ecdysozoa</taxon>
        <taxon>Arthropoda</taxon>
        <taxon>Hexapoda</taxon>
        <taxon>Insecta</taxon>
        <taxon>Pterygota</taxon>
        <taxon>Neoptera</taxon>
        <taxon>Endopterygota</taxon>
        <taxon>Hymenoptera</taxon>
        <taxon>Apocrita</taxon>
        <taxon>Aculeata</taxon>
        <taxon>Formicoidea</taxon>
        <taxon>Formicidae</taxon>
        <taxon>Myrmicinae</taxon>
        <taxon>Cardiocondyla</taxon>
    </lineage>
</organism>
<dbReference type="InterPro" id="IPR017923">
    <property type="entry name" value="TFIIS_N"/>
</dbReference>
<dbReference type="GO" id="GO:0016592">
    <property type="term" value="C:mediator complex"/>
    <property type="evidence" value="ECO:0007669"/>
    <property type="project" value="InterPro"/>
</dbReference>
<dbReference type="AlphaFoldDB" id="A0AAW2G1K1"/>
<dbReference type="SUPFAM" id="SSF47676">
    <property type="entry name" value="Conserved domain common to transcription factors TFIIS, elongin A, CRSP70"/>
    <property type="match status" value="1"/>
</dbReference>
<dbReference type="InterPro" id="IPR003617">
    <property type="entry name" value="TFIIS/CRSP70_N_sub"/>
</dbReference>
<feature type="compositionally biased region" description="Polar residues" evidence="10">
    <location>
        <begin position="489"/>
        <end position="499"/>
    </location>
</feature>